<dbReference type="AlphaFoldDB" id="A0A9D1VTW5"/>
<dbReference type="EMBL" id="DXFD01000039">
    <property type="protein sequence ID" value="HIX46500.1"/>
    <property type="molecule type" value="Genomic_DNA"/>
</dbReference>
<reference evidence="2" key="1">
    <citation type="journal article" date="2021" name="PeerJ">
        <title>Extensive microbial diversity within the chicken gut microbiome revealed by metagenomics and culture.</title>
        <authorList>
            <person name="Gilroy R."/>
            <person name="Ravi A."/>
            <person name="Getino M."/>
            <person name="Pursley I."/>
            <person name="Horton D.L."/>
            <person name="Alikhan N.F."/>
            <person name="Baker D."/>
            <person name="Gharbi K."/>
            <person name="Hall N."/>
            <person name="Watson M."/>
            <person name="Adriaenssens E.M."/>
            <person name="Foster-Nyarko E."/>
            <person name="Jarju S."/>
            <person name="Secka A."/>
            <person name="Antonio M."/>
            <person name="Oren A."/>
            <person name="Chaudhuri R.R."/>
            <person name="La Ragione R."/>
            <person name="Hildebrand F."/>
            <person name="Pallen M.J."/>
        </authorList>
    </citation>
    <scope>NUCLEOTIDE SEQUENCE</scope>
    <source>
        <strain evidence="2">26628</strain>
    </source>
</reference>
<keyword evidence="1" id="KW-0812">Transmembrane</keyword>
<evidence type="ECO:0000313" key="2">
    <source>
        <dbReference type="EMBL" id="HIX46500.1"/>
    </source>
</evidence>
<feature type="transmembrane region" description="Helical" evidence="1">
    <location>
        <begin position="30"/>
        <end position="54"/>
    </location>
</feature>
<name>A0A9D1VTW5_9FIRM</name>
<keyword evidence="1" id="KW-0472">Membrane</keyword>
<protein>
    <submittedName>
        <fullName evidence="2">Uncharacterized protein</fullName>
    </submittedName>
</protein>
<feature type="transmembrane region" description="Helical" evidence="1">
    <location>
        <begin position="117"/>
        <end position="145"/>
    </location>
</feature>
<dbReference type="Proteomes" id="UP000824249">
    <property type="component" value="Unassembled WGS sequence"/>
</dbReference>
<gene>
    <name evidence="2" type="ORF">H9737_02275</name>
</gene>
<feature type="transmembrane region" description="Helical" evidence="1">
    <location>
        <begin position="6"/>
        <end position="23"/>
    </location>
</feature>
<sequence>MVVDAITIVVAILLAGLGVYVGFGRTLRFFVNGIFGTIISIVFCVAFGGMIASIGPIAEGISWLNNWLGGVWDFFATIRLATIIYYVVLFLLVQLVRTLIVYGLEKLFSIDVLPMRIINSVLGAILMVVAVLILLLLVLAIFAYFESSEFVQNMLLKLDGTFLGTLYHNNPVDFTQIFAAAEAAL</sequence>
<feature type="transmembrane region" description="Helical" evidence="1">
    <location>
        <begin position="74"/>
        <end position="96"/>
    </location>
</feature>
<accession>A0A9D1VTW5</accession>
<reference evidence="2" key="2">
    <citation type="submission" date="2021-04" db="EMBL/GenBank/DDBJ databases">
        <authorList>
            <person name="Gilroy R."/>
        </authorList>
    </citation>
    <scope>NUCLEOTIDE SEQUENCE</scope>
    <source>
        <strain evidence="2">26628</strain>
    </source>
</reference>
<organism evidence="2 3">
    <name type="scientific">Candidatus Borkfalkia faecigallinarum</name>
    <dbReference type="NCBI Taxonomy" id="2838509"/>
    <lineage>
        <taxon>Bacteria</taxon>
        <taxon>Bacillati</taxon>
        <taxon>Bacillota</taxon>
        <taxon>Clostridia</taxon>
        <taxon>Christensenellales</taxon>
        <taxon>Christensenellaceae</taxon>
        <taxon>Candidatus Borkfalkia</taxon>
    </lineage>
</organism>
<proteinExistence type="predicted"/>
<keyword evidence="1" id="KW-1133">Transmembrane helix</keyword>
<comment type="caution">
    <text evidence="2">The sequence shown here is derived from an EMBL/GenBank/DDBJ whole genome shotgun (WGS) entry which is preliminary data.</text>
</comment>
<evidence type="ECO:0000256" key="1">
    <source>
        <dbReference type="SAM" id="Phobius"/>
    </source>
</evidence>
<evidence type="ECO:0000313" key="3">
    <source>
        <dbReference type="Proteomes" id="UP000824249"/>
    </source>
</evidence>